<sequence>MELKKTLYIIILCICLFLMSCTNNKENKKEVKSDSFEELNIMHIEADNPEFIKYIDNISKKLNIKINVVPCPEDANNRQAEISTKLYSGSTDIDLISVNDEMVSEFKSKGYLEPLDDIITKDVLQLYPKDYVESVSMYKNSIFSVPYMMDIMMFWVNEKYAGQSKIQDIKNIEDFSLFLDYDYGTAVYAYGGAWEETYIYNDLSQFINMFGGDYYNWNNSDTRAAVIFLHDMLKNGYTSKGQMIDRYEQMEQKFIDGKYGSVFMYSGAMNVFYNSGKYGKDEIHLSKLPKIKSLTTNIATWQYVLNKASKNKSAAKRFLKYISSKEGCVEYSNAMNQIPARVDVILNEDINVPDIDTIREYVKDVELKARPLTSGSMIDISEMGKLFQKYLLDEITLDEFCYNAQKIVNRNYSK</sequence>
<dbReference type="Gene3D" id="3.40.190.10">
    <property type="entry name" value="Periplasmic binding protein-like II"/>
    <property type="match status" value="1"/>
</dbReference>
<accession>E6LJX8</accession>
<gene>
    <name evidence="1" type="ORF">HMPREF0381_0241</name>
</gene>
<comment type="caution">
    <text evidence="1">The sequence shown here is derived from an EMBL/GenBank/DDBJ whole genome shotgun (WGS) entry which is preliminary data.</text>
</comment>
<evidence type="ECO:0000313" key="1">
    <source>
        <dbReference type="EMBL" id="EFU77837.1"/>
    </source>
</evidence>
<dbReference type="PROSITE" id="PS51257">
    <property type="entry name" value="PROKAR_LIPOPROTEIN"/>
    <property type="match status" value="1"/>
</dbReference>
<reference evidence="1 2" key="1">
    <citation type="submission" date="2010-12" db="EMBL/GenBank/DDBJ databases">
        <authorList>
            <person name="Muzny D."/>
            <person name="Qin X."/>
            <person name="Deng J."/>
            <person name="Jiang H."/>
            <person name="Liu Y."/>
            <person name="Qu J."/>
            <person name="Song X.-Z."/>
            <person name="Zhang L."/>
            <person name="Thornton R."/>
            <person name="Coyle M."/>
            <person name="Francisco L."/>
            <person name="Jackson L."/>
            <person name="Javaid M."/>
            <person name="Korchina V."/>
            <person name="Kovar C."/>
            <person name="Mata R."/>
            <person name="Mathew T."/>
            <person name="Ngo R."/>
            <person name="Nguyen L."/>
            <person name="Nguyen N."/>
            <person name="Okwuonu G."/>
            <person name="Ongeri F."/>
            <person name="Pham C."/>
            <person name="Simmons D."/>
            <person name="Wilczek-Boney K."/>
            <person name="Hale W."/>
            <person name="Jakkamsetti A."/>
            <person name="Pham P."/>
            <person name="Ruth R."/>
            <person name="San Lucas F."/>
            <person name="Warren J."/>
            <person name="Zhang J."/>
            <person name="Zhao Z."/>
            <person name="Zhou C."/>
            <person name="Zhu D."/>
            <person name="Lee S."/>
            <person name="Bess C."/>
            <person name="Blankenburg K."/>
            <person name="Forbes L."/>
            <person name="Fu Q."/>
            <person name="Gubbala S."/>
            <person name="Hirani K."/>
            <person name="Jayaseelan J.C."/>
            <person name="Lara F."/>
            <person name="Munidasa M."/>
            <person name="Palculict T."/>
            <person name="Patil S."/>
            <person name="Pu L.-L."/>
            <person name="Saada N."/>
            <person name="Tang L."/>
            <person name="Weissenberger G."/>
            <person name="Zhu Y."/>
            <person name="Hemphill L."/>
            <person name="Shang Y."/>
            <person name="Youmans B."/>
            <person name="Ayvaz T."/>
            <person name="Ross M."/>
            <person name="Santibanez J."/>
            <person name="Aqrawi P."/>
            <person name="Gross S."/>
            <person name="Joshi V."/>
            <person name="Fowler G."/>
            <person name="Nazareth L."/>
            <person name="Reid J."/>
            <person name="Worley K."/>
            <person name="Petrosino J."/>
            <person name="Highlander S."/>
            <person name="Gibbs R."/>
        </authorList>
    </citation>
    <scope>NUCLEOTIDE SEQUENCE [LARGE SCALE GENOMIC DNA]</scope>
    <source>
        <strain evidence="1 2">DSM 3986</strain>
    </source>
</reference>
<dbReference type="PANTHER" id="PTHR43649">
    <property type="entry name" value="ARABINOSE-BINDING PROTEIN-RELATED"/>
    <property type="match status" value="1"/>
</dbReference>
<name>E6LJX8_9FIRM</name>
<organism evidence="1 2">
    <name type="scientific">Lachnoanaerobaculum saburreum DSM 3986</name>
    <dbReference type="NCBI Taxonomy" id="887325"/>
    <lineage>
        <taxon>Bacteria</taxon>
        <taxon>Bacillati</taxon>
        <taxon>Bacillota</taxon>
        <taxon>Clostridia</taxon>
        <taxon>Lachnospirales</taxon>
        <taxon>Lachnospiraceae</taxon>
        <taxon>Lachnoanaerobaculum</taxon>
    </lineage>
</organism>
<dbReference type="InterPro" id="IPR050490">
    <property type="entry name" value="Bact_solute-bd_prot1"/>
</dbReference>
<evidence type="ECO:0000313" key="2">
    <source>
        <dbReference type="Proteomes" id="UP000003434"/>
    </source>
</evidence>
<proteinExistence type="predicted"/>
<dbReference type="SUPFAM" id="SSF53850">
    <property type="entry name" value="Periplasmic binding protein-like II"/>
    <property type="match status" value="1"/>
</dbReference>
<dbReference type="eggNOG" id="COG2182">
    <property type="taxonomic scope" value="Bacteria"/>
</dbReference>
<dbReference type="EMBL" id="AEPW01000006">
    <property type="protein sequence ID" value="EFU77837.1"/>
    <property type="molecule type" value="Genomic_DNA"/>
</dbReference>
<dbReference type="InterPro" id="IPR006059">
    <property type="entry name" value="SBP"/>
</dbReference>
<dbReference type="Proteomes" id="UP000003434">
    <property type="component" value="Unassembled WGS sequence"/>
</dbReference>
<dbReference type="PANTHER" id="PTHR43649:SF12">
    <property type="entry name" value="DIACETYLCHITOBIOSE BINDING PROTEIN DASA"/>
    <property type="match status" value="1"/>
</dbReference>
<protein>
    <submittedName>
        <fullName evidence="1">ABC transporter, solute-binding protein</fullName>
    </submittedName>
</protein>
<dbReference type="HOGENOM" id="CLU_054918_0_0_9"/>
<dbReference type="Pfam" id="PF13416">
    <property type="entry name" value="SBP_bac_8"/>
    <property type="match status" value="1"/>
</dbReference>
<dbReference type="AlphaFoldDB" id="E6LJX8"/>